<dbReference type="InterPro" id="IPR035906">
    <property type="entry name" value="MetI-like_sf"/>
</dbReference>
<sequence length="317" mass="33785">MTTYLIRRTGEAIVVVIGVMVLTFVMIHLVPGSAARATLGTRATAERIAVFNAANGLDRPLAAQFVTFVKQAAEGNFGTSYSLNQPVSTLLAQRLPRDAVLLGLSTLLALAVALPMGIFQAVRRGRVADHVFTVVSFVLYSMPDFFFALLLIAVFSVQLHLLPSEAPQAESVAGILADPRALVLPVVTLTLVSVAGFSRYMRSSAIGTLAQEYVQVARAKGLPERLVLRRHVLRNSLLPVITVLGLSAPGVVAGAVIAESVFNYPGMGLLFYQAATSKDYPIMLGSTLVVGVATVVGSLFADIAYSLLDPRIRYVDA</sequence>
<dbReference type="SUPFAM" id="SSF161098">
    <property type="entry name" value="MetI-like"/>
    <property type="match status" value="1"/>
</dbReference>
<reference evidence="9 10" key="1">
    <citation type="submission" date="2024-09" db="EMBL/GenBank/DDBJ databases">
        <authorList>
            <person name="Lee S.D."/>
        </authorList>
    </citation>
    <scope>NUCLEOTIDE SEQUENCE [LARGE SCALE GENOMIC DNA]</scope>
    <source>
        <strain evidence="9 10">N1-5</strain>
    </source>
</reference>
<evidence type="ECO:0000313" key="9">
    <source>
        <dbReference type="EMBL" id="MFC1402654.1"/>
    </source>
</evidence>
<evidence type="ECO:0000256" key="1">
    <source>
        <dbReference type="ARBA" id="ARBA00004651"/>
    </source>
</evidence>
<feature type="domain" description="ABC transmembrane type-1" evidence="8">
    <location>
        <begin position="95"/>
        <end position="301"/>
    </location>
</feature>
<gene>
    <name evidence="9" type="ORF">ACEZDJ_15305</name>
</gene>
<feature type="transmembrane region" description="Helical" evidence="7">
    <location>
        <begin position="282"/>
        <end position="308"/>
    </location>
</feature>
<dbReference type="Pfam" id="PF00528">
    <property type="entry name" value="BPD_transp_1"/>
    <property type="match status" value="1"/>
</dbReference>
<evidence type="ECO:0000259" key="8">
    <source>
        <dbReference type="PROSITE" id="PS50928"/>
    </source>
</evidence>
<organism evidence="9 10">
    <name type="scientific">Streptacidiphilus cavernicola</name>
    <dbReference type="NCBI Taxonomy" id="3342716"/>
    <lineage>
        <taxon>Bacteria</taxon>
        <taxon>Bacillati</taxon>
        <taxon>Actinomycetota</taxon>
        <taxon>Actinomycetes</taxon>
        <taxon>Kitasatosporales</taxon>
        <taxon>Streptomycetaceae</taxon>
        <taxon>Streptacidiphilus</taxon>
    </lineage>
</organism>
<feature type="transmembrane region" description="Helical" evidence="7">
    <location>
        <begin position="12"/>
        <end position="30"/>
    </location>
</feature>
<dbReference type="Pfam" id="PF19300">
    <property type="entry name" value="BPD_transp_1_N"/>
    <property type="match status" value="1"/>
</dbReference>
<dbReference type="Proteomes" id="UP001592528">
    <property type="component" value="Unassembled WGS sequence"/>
</dbReference>
<name>A0ABV6UMH7_9ACTN</name>
<evidence type="ECO:0000313" key="10">
    <source>
        <dbReference type="Proteomes" id="UP001592528"/>
    </source>
</evidence>
<keyword evidence="2 7" id="KW-0813">Transport</keyword>
<keyword evidence="5 7" id="KW-1133">Transmembrane helix</keyword>
<proteinExistence type="inferred from homology"/>
<keyword evidence="10" id="KW-1185">Reference proteome</keyword>
<dbReference type="EMBL" id="JBHEZZ010000007">
    <property type="protein sequence ID" value="MFC1402654.1"/>
    <property type="molecule type" value="Genomic_DNA"/>
</dbReference>
<comment type="caution">
    <text evidence="9">The sequence shown here is derived from an EMBL/GenBank/DDBJ whole genome shotgun (WGS) entry which is preliminary data.</text>
</comment>
<comment type="similarity">
    <text evidence="7">Belongs to the binding-protein-dependent transport system permease family.</text>
</comment>
<dbReference type="CDD" id="cd06261">
    <property type="entry name" value="TM_PBP2"/>
    <property type="match status" value="1"/>
</dbReference>
<protein>
    <submittedName>
        <fullName evidence="9">ABC transporter permease</fullName>
    </submittedName>
</protein>
<keyword evidence="4 7" id="KW-0812">Transmembrane</keyword>
<keyword evidence="6 7" id="KW-0472">Membrane</keyword>
<dbReference type="PANTHER" id="PTHR43163">
    <property type="entry name" value="DIPEPTIDE TRANSPORT SYSTEM PERMEASE PROTEIN DPPB-RELATED"/>
    <property type="match status" value="1"/>
</dbReference>
<accession>A0ABV6UMH7</accession>
<keyword evidence="3" id="KW-1003">Cell membrane</keyword>
<evidence type="ECO:0000256" key="7">
    <source>
        <dbReference type="RuleBase" id="RU363032"/>
    </source>
</evidence>
<feature type="transmembrane region" description="Helical" evidence="7">
    <location>
        <begin position="131"/>
        <end position="161"/>
    </location>
</feature>
<evidence type="ECO:0000256" key="4">
    <source>
        <dbReference type="ARBA" id="ARBA00022692"/>
    </source>
</evidence>
<dbReference type="RefSeq" id="WP_030253154.1">
    <property type="nucleotide sequence ID" value="NZ_JBHEZZ010000007.1"/>
</dbReference>
<feature type="transmembrane region" description="Helical" evidence="7">
    <location>
        <begin position="99"/>
        <end position="119"/>
    </location>
</feature>
<feature type="transmembrane region" description="Helical" evidence="7">
    <location>
        <begin position="237"/>
        <end position="262"/>
    </location>
</feature>
<evidence type="ECO:0000256" key="5">
    <source>
        <dbReference type="ARBA" id="ARBA00022989"/>
    </source>
</evidence>
<dbReference type="InterPro" id="IPR000515">
    <property type="entry name" value="MetI-like"/>
</dbReference>
<dbReference type="PROSITE" id="PS50928">
    <property type="entry name" value="ABC_TM1"/>
    <property type="match status" value="1"/>
</dbReference>
<evidence type="ECO:0000256" key="6">
    <source>
        <dbReference type="ARBA" id="ARBA00023136"/>
    </source>
</evidence>
<feature type="transmembrane region" description="Helical" evidence="7">
    <location>
        <begin position="181"/>
        <end position="201"/>
    </location>
</feature>
<evidence type="ECO:0000256" key="2">
    <source>
        <dbReference type="ARBA" id="ARBA00022448"/>
    </source>
</evidence>
<comment type="subcellular location">
    <subcellularLocation>
        <location evidence="1 7">Cell membrane</location>
        <topology evidence="1 7">Multi-pass membrane protein</topology>
    </subcellularLocation>
</comment>
<dbReference type="InterPro" id="IPR045621">
    <property type="entry name" value="BPD_transp_1_N"/>
</dbReference>
<dbReference type="Gene3D" id="1.10.3720.10">
    <property type="entry name" value="MetI-like"/>
    <property type="match status" value="1"/>
</dbReference>
<dbReference type="PANTHER" id="PTHR43163:SF6">
    <property type="entry name" value="DIPEPTIDE TRANSPORT SYSTEM PERMEASE PROTEIN DPPB-RELATED"/>
    <property type="match status" value="1"/>
</dbReference>
<evidence type="ECO:0000256" key="3">
    <source>
        <dbReference type="ARBA" id="ARBA00022475"/>
    </source>
</evidence>